<dbReference type="Proteomes" id="UP000294530">
    <property type="component" value="Unassembled WGS sequence"/>
</dbReference>
<evidence type="ECO:0000313" key="8">
    <source>
        <dbReference type="Proteomes" id="UP000294530"/>
    </source>
</evidence>
<feature type="region of interest" description="Disordered" evidence="5">
    <location>
        <begin position="1195"/>
        <end position="1228"/>
    </location>
</feature>
<proteinExistence type="predicted"/>
<feature type="compositionally biased region" description="Acidic residues" evidence="5">
    <location>
        <begin position="1"/>
        <end position="15"/>
    </location>
</feature>
<dbReference type="PANTHER" id="PTHR46280:SF3">
    <property type="entry name" value="PLECKSTRIN HOMOLOGY DOMAIN-CONTAINING FAMILY F MEMBER 1 HOMOLOG"/>
    <property type="match status" value="1"/>
</dbReference>
<dbReference type="InterPro" id="IPR017455">
    <property type="entry name" value="Znf_FYVE-rel"/>
</dbReference>
<feature type="region of interest" description="Disordered" evidence="5">
    <location>
        <begin position="1241"/>
        <end position="1263"/>
    </location>
</feature>
<dbReference type="PANTHER" id="PTHR46280">
    <property type="entry name" value="PLECKSTRIN HOMOLOGY DOMAIN-CONTAINING FAMILY F MEMBER 2-RELATED"/>
    <property type="match status" value="1"/>
</dbReference>
<feature type="region of interest" description="Disordered" evidence="5">
    <location>
        <begin position="703"/>
        <end position="736"/>
    </location>
</feature>
<evidence type="ECO:0000256" key="3">
    <source>
        <dbReference type="ARBA" id="ARBA00022833"/>
    </source>
</evidence>
<dbReference type="OrthoDB" id="79871at2759"/>
<dbReference type="InterPro" id="IPR051765">
    <property type="entry name" value="PH_domain-containing_F"/>
</dbReference>
<keyword evidence="2 4" id="KW-0863">Zinc-finger</keyword>
<dbReference type="CDD" id="cd00065">
    <property type="entry name" value="FYVE_like_SF"/>
    <property type="match status" value="1"/>
</dbReference>
<feature type="region of interest" description="Disordered" evidence="5">
    <location>
        <begin position="1034"/>
        <end position="1114"/>
    </location>
</feature>
<feature type="region of interest" description="Disordered" evidence="5">
    <location>
        <begin position="1576"/>
        <end position="1635"/>
    </location>
</feature>
<dbReference type="InterPro" id="IPR011011">
    <property type="entry name" value="Znf_FYVE_PHD"/>
</dbReference>
<dbReference type="GO" id="GO:0035091">
    <property type="term" value="F:phosphatidylinositol binding"/>
    <property type="evidence" value="ECO:0007669"/>
    <property type="project" value="TreeGrafter"/>
</dbReference>
<gene>
    <name evidence="7" type="ORF">CCR75_000911</name>
</gene>
<dbReference type="InterPro" id="IPR013083">
    <property type="entry name" value="Znf_RING/FYVE/PHD"/>
</dbReference>
<evidence type="ECO:0000313" key="7">
    <source>
        <dbReference type="EMBL" id="TDH68670.1"/>
    </source>
</evidence>
<keyword evidence="3" id="KW-0862">Zinc</keyword>
<dbReference type="RefSeq" id="XP_067818169.1">
    <property type="nucleotide sequence ID" value="XM_067959016.1"/>
</dbReference>
<accession>A0A976IEN3</accession>
<keyword evidence="8" id="KW-1185">Reference proteome</keyword>
<dbReference type="Pfam" id="PF01363">
    <property type="entry name" value="FYVE"/>
    <property type="match status" value="1"/>
</dbReference>
<keyword evidence="1" id="KW-0479">Metal-binding</keyword>
<dbReference type="PROSITE" id="PS50178">
    <property type="entry name" value="ZF_FYVE"/>
    <property type="match status" value="1"/>
</dbReference>
<evidence type="ECO:0000256" key="1">
    <source>
        <dbReference type="ARBA" id="ARBA00022723"/>
    </source>
</evidence>
<dbReference type="GO" id="GO:0005769">
    <property type="term" value="C:early endosome"/>
    <property type="evidence" value="ECO:0007669"/>
    <property type="project" value="TreeGrafter"/>
</dbReference>
<feature type="compositionally biased region" description="Basic residues" evidence="5">
    <location>
        <begin position="1608"/>
        <end position="1620"/>
    </location>
</feature>
<feature type="region of interest" description="Disordered" evidence="5">
    <location>
        <begin position="77"/>
        <end position="102"/>
    </location>
</feature>
<reference evidence="7 8" key="1">
    <citation type="journal article" date="2021" name="Genome Biol.">
        <title>AFLAP: assembly-free linkage analysis pipeline using k-mers from genome sequencing data.</title>
        <authorList>
            <person name="Fletcher K."/>
            <person name="Zhang L."/>
            <person name="Gil J."/>
            <person name="Han R."/>
            <person name="Cavanaugh K."/>
            <person name="Michelmore R."/>
        </authorList>
    </citation>
    <scope>NUCLEOTIDE SEQUENCE [LARGE SCALE GENOMIC DNA]</scope>
    <source>
        <strain evidence="7 8">SF5</strain>
    </source>
</reference>
<dbReference type="EMBL" id="SHOA02000016">
    <property type="protein sequence ID" value="TDH68670.1"/>
    <property type="molecule type" value="Genomic_DNA"/>
</dbReference>
<name>A0A976IEN3_BRELC</name>
<dbReference type="GO" id="GO:0008333">
    <property type="term" value="P:endosome to lysosome transport"/>
    <property type="evidence" value="ECO:0007669"/>
    <property type="project" value="TreeGrafter"/>
</dbReference>
<evidence type="ECO:0000256" key="2">
    <source>
        <dbReference type="ARBA" id="ARBA00022771"/>
    </source>
</evidence>
<feature type="compositionally biased region" description="Basic and acidic residues" evidence="5">
    <location>
        <begin position="1087"/>
        <end position="1108"/>
    </location>
</feature>
<feature type="compositionally biased region" description="Low complexity" evidence="5">
    <location>
        <begin position="1202"/>
        <end position="1211"/>
    </location>
</feature>
<dbReference type="GeneID" id="94344687"/>
<dbReference type="Gene3D" id="3.30.40.10">
    <property type="entry name" value="Zinc/RING finger domain, C3HC4 (zinc finger)"/>
    <property type="match status" value="1"/>
</dbReference>
<evidence type="ECO:0000259" key="6">
    <source>
        <dbReference type="PROSITE" id="PS50178"/>
    </source>
</evidence>
<evidence type="ECO:0000256" key="5">
    <source>
        <dbReference type="SAM" id="MobiDB-lite"/>
    </source>
</evidence>
<feature type="region of interest" description="Disordered" evidence="5">
    <location>
        <begin position="501"/>
        <end position="532"/>
    </location>
</feature>
<dbReference type="GO" id="GO:0008270">
    <property type="term" value="F:zinc ion binding"/>
    <property type="evidence" value="ECO:0007669"/>
    <property type="project" value="UniProtKB-KW"/>
</dbReference>
<dbReference type="GO" id="GO:0007032">
    <property type="term" value="P:endosome organization"/>
    <property type="evidence" value="ECO:0007669"/>
    <property type="project" value="TreeGrafter"/>
</dbReference>
<dbReference type="SUPFAM" id="SSF57903">
    <property type="entry name" value="FYVE/PHD zinc finger"/>
    <property type="match status" value="1"/>
</dbReference>
<dbReference type="SMART" id="SM00064">
    <property type="entry name" value="FYVE"/>
    <property type="match status" value="1"/>
</dbReference>
<feature type="region of interest" description="Disordered" evidence="5">
    <location>
        <begin position="1"/>
        <end position="43"/>
    </location>
</feature>
<organism evidence="7 8">
    <name type="scientific">Bremia lactucae</name>
    <name type="common">Lettuce downy mildew</name>
    <dbReference type="NCBI Taxonomy" id="4779"/>
    <lineage>
        <taxon>Eukaryota</taxon>
        <taxon>Sar</taxon>
        <taxon>Stramenopiles</taxon>
        <taxon>Oomycota</taxon>
        <taxon>Peronosporomycetes</taxon>
        <taxon>Peronosporales</taxon>
        <taxon>Peronosporaceae</taxon>
        <taxon>Bremia</taxon>
    </lineage>
</organism>
<feature type="compositionally biased region" description="Basic residues" evidence="5">
    <location>
        <begin position="87"/>
        <end position="99"/>
    </location>
</feature>
<feature type="compositionally biased region" description="Basic and acidic residues" evidence="5">
    <location>
        <begin position="703"/>
        <end position="727"/>
    </location>
</feature>
<sequence>MKDPFFEEDSNDFDDLYGHPRPSVSTSASRPQSRNNDGSTALRTSINSYTSAYSSVASSSVASKSYARDRTGSWASNVTDVAATGQRGKRRSRHGKPRRKNSEELFDVRWQSDIHESQCNLCRAAFSLVRRKHHCRHCGRVICSDCSSFLFFELSHRRHRVCTSCNDQLLAEQAVYDHDIRSQEPLRSITSEKACPPASKSHQDELVTSLFDHTDEDWFTDVPVRDSEAQEWEKSDSKGPGWRDQVKTTYIVSNVKQTTERGSLPSTLLTAGITGKGYISEQFQYDDIEASGRHDNHEAALAMPRPTQELKAVIDTRHSVGFQQRTGICYDTERSYYDNSGLGFPSDTSATSAVPRPETQLPRDLNSYDRSKLFKDGCGTFDDKRPKERWSQGRYTMNEQSTNDSKVLAQKKERMTVNELDLSYSLEDEIQYRESAMPQFKVAADLSNDYGHDVSQQVVDNGSKMLETTTEDKRDEKQQQQTERETIGAIVSSILAPRFASDHDMDENPSLPSNFPVNTRRNEETKKKNKKGGFTGALKRFFGIKSKSAKQKTMAMAPVVAQSSHAEDFARRNDGAAEPHSNKSDEVHGENFVSCEPEHLNVSTVDGTGIASQKERNFTTKETARFRDLDSHFETSQARKTIHEQHYEEQKRQRRGTFDDLFESPQHSKIGDPHFGVRTSLNGATEWAAARGSENTNAVLNAEKESSVDQRRSFNARDDTTHFDKSQPPKVISRATNDRVEPWRRWAAMSFLIDQKDSSQLKEANFTLSNVKSNPTITYAVPTSFQPQKTRKDDRELNDTPLLPLTAHGTIMDDLNRNSTVTKTMTKDSVDDFFAEFEEPNEYVFDSTMNKYVAARDLRSRAVSRYENEATVFKISSPLAVNGKNLHDSIQHDNEASSVVLRNLPVAPNSVDTEEEVADLIVNKISSLEDELAALKQLIRVRKGGSTYEARTYDTTKSTIYNKSIFNDDSRSDEDIKPNRDVTSSLNLESQQPFSYKKKLKKRVDSFADLFDDDYNEKSTLGGAISYETLFQTGKATEPSKNESSDDDEDISLKKTKLRPTSRRRSSRKIKGFIPSVDSDTELTTLNERRKEQASRFQGSEKGREKHANWTSPPFEKKRIQSLSKDVFQSTSVLGQDEDSIDALFDLSKDRDVAKLFEGDDSHENEVYSDTPEVDASQDLLEESAVLTHALSKSLIDDDSSRPSLSTAASSGFSYGDSQHVGEVNEEEELTIDWSKMRKTRPRRHISRSNTPEFSGGDDKSTEKKVELRLVDANSEPCMEDRNTFLERTQNESDPFASTIERSIDIVTEKTADSFTSDVEDLKSLSPSVTTMKPPKVSTTSATPSRDNYDLYTAPASILIDTMSMSSKLEGIPSKESNDTVMNPWARTSNVKESTKANATDITGENRFDIFDKSHDVDFVSMTSSMDMNKSDQERDSDDEQVDLTTFNDEYVSFEIQTSLNVKRVNESTEMSKKLALIERQDSFQDSSVDETLKLGKYTSSLIPLLRTASIDRNDKDAEVNVSGHDNALLGKVTTETFDMDWQQMQIQEKERKKRLQAKQRQAQRDKAIRKQTIVSKSHANNGTKLNKSTFKKKKKPIQDDALVSSSHHTKNISTRRPRHKINEEHEPLRSLTEL</sequence>
<dbReference type="InterPro" id="IPR000306">
    <property type="entry name" value="Znf_FYVE"/>
</dbReference>
<feature type="compositionally biased region" description="Basic residues" evidence="5">
    <location>
        <begin position="1054"/>
        <end position="1071"/>
    </location>
</feature>
<comment type="caution">
    <text evidence="7">The sequence shown here is derived from an EMBL/GenBank/DDBJ whole genome shotgun (WGS) entry which is preliminary data.</text>
</comment>
<feature type="compositionally biased region" description="Polar residues" evidence="5">
    <location>
        <begin position="23"/>
        <end position="43"/>
    </location>
</feature>
<dbReference type="KEGG" id="blac:94344687"/>
<evidence type="ECO:0000256" key="4">
    <source>
        <dbReference type="PROSITE-ProRule" id="PRU00091"/>
    </source>
</evidence>
<feature type="region of interest" description="Disordered" evidence="5">
    <location>
        <begin position="343"/>
        <end position="364"/>
    </location>
</feature>
<feature type="domain" description="FYVE-type" evidence="6">
    <location>
        <begin position="113"/>
        <end position="170"/>
    </location>
</feature>
<protein>
    <recommendedName>
        <fullName evidence="6">FYVE-type domain-containing protein</fullName>
    </recommendedName>
</protein>